<accession>A0A1H3NW87</accession>
<reference evidence="2" key="1">
    <citation type="submission" date="2016-10" db="EMBL/GenBank/DDBJ databases">
        <authorList>
            <person name="Varghese N."/>
            <person name="Submissions S."/>
        </authorList>
    </citation>
    <scope>NUCLEOTIDE SEQUENCE [LARGE SCALE GENOMIC DNA]</scope>
    <source>
        <strain evidence="2">CGMCC 4.3530</strain>
    </source>
</reference>
<dbReference type="AlphaFoldDB" id="A0A1H3NW87"/>
<gene>
    <name evidence="1" type="ORF">SAMN05216215_103971</name>
</gene>
<proteinExistence type="predicted"/>
<evidence type="ECO:0000313" key="2">
    <source>
        <dbReference type="Proteomes" id="UP000199529"/>
    </source>
</evidence>
<dbReference type="EMBL" id="FNOK01000039">
    <property type="protein sequence ID" value="SDY93162.1"/>
    <property type="molecule type" value="Genomic_DNA"/>
</dbReference>
<keyword evidence="2" id="KW-1185">Reference proteome</keyword>
<name>A0A1H3NW87_9PSEU</name>
<dbReference type="Proteomes" id="UP000199529">
    <property type="component" value="Unassembled WGS sequence"/>
</dbReference>
<organism evidence="1 2">
    <name type="scientific">Saccharopolyspora shandongensis</name>
    <dbReference type="NCBI Taxonomy" id="418495"/>
    <lineage>
        <taxon>Bacteria</taxon>
        <taxon>Bacillati</taxon>
        <taxon>Actinomycetota</taxon>
        <taxon>Actinomycetes</taxon>
        <taxon>Pseudonocardiales</taxon>
        <taxon>Pseudonocardiaceae</taxon>
        <taxon>Saccharopolyspora</taxon>
    </lineage>
</organism>
<evidence type="ECO:0000313" key="1">
    <source>
        <dbReference type="EMBL" id="SDY93162.1"/>
    </source>
</evidence>
<protein>
    <submittedName>
        <fullName evidence="1">Uncharacterized protein</fullName>
    </submittedName>
</protein>
<sequence>MGEGGGRRPVGRIRCGKMARMREAGTVISVLRAAMNSMKREKVNRHAAQSS</sequence>